<gene>
    <name evidence="1" type="ORF">AVDCRST_MAG57-545</name>
</gene>
<protein>
    <submittedName>
        <fullName evidence="1">Uncharacterized protein</fullName>
    </submittedName>
</protein>
<proteinExistence type="predicted"/>
<organism evidence="1">
    <name type="scientific">uncultured Blastococcus sp</name>
    <dbReference type="NCBI Taxonomy" id="217144"/>
    <lineage>
        <taxon>Bacteria</taxon>
        <taxon>Bacillati</taxon>
        <taxon>Actinomycetota</taxon>
        <taxon>Actinomycetes</taxon>
        <taxon>Geodermatophilales</taxon>
        <taxon>Geodermatophilaceae</taxon>
        <taxon>Blastococcus</taxon>
        <taxon>environmental samples</taxon>
    </lineage>
</organism>
<reference evidence="1" key="1">
    <citation type="submission" date="2020-02" db="EMBL/GenBank/DDBJ databases">
        <authorList>
            <person name="Meier V. D."/>
        </authorList>
    </citation>
    <scope>NUCLEOTIDE SEQUENCE</scope>
    <source>
        <strain evidence="1">AVDCRST_MAG57</strain>
    </source>
</reference>
<name>A0A6J4HDD0_9ACTN</name>
<evidence type="ECO:0000313" key="1">
    <source>
        <dbReference type="EMBL" id="CAA9220442.1"/>
    </source>
</evidence>
<dbReference type="EMBL" id="CADCTI010000052">
    <property type="protein sequence ID" value="CAA9220442.1"/>
    <property type="molecule type" value="Genomic_DNA"/>
</dbReference>
<accession>A0A6J4HDD0</accession>
<dbReference type="AlphaFoldDB" id="A0A6J4HDD0"/>
<sequence length="93" mass="9542">MPRCSGSRHLPDTWAHHSGAMTASLFVTGTHALGVGRGDDERAPDAVAHAVAKPVVDGLDVSVCGLLVTAVAAQDWPVDGVAPRCEECARIAG</sequence>